<keyword evidence="1" id="KW-1133">Transmembrane helix</keyword>
<evidence type="ECO:0000256" key="1">
    <source>
        <dbReference type="SAM" id="Phobius"/>
    </source>
</evidence>
<organism evidence="2 3">
    <name type="scientific">Streptomyces triticiradicis</name>
    <dbReference type="NCBI Taxonomy" id="2651189"/>
    <lineage>
        <taxon>Bacteria</taxon>
        <taxon>Bacillati</taxon>
        <taxon>Actinomycetota</taxon>
        <taxon>Actinomycetes</taxon>
        <taxon>Kitasatosporales</taxon>
        <taxon>Streptomycetaceae</taxon>
        <taxon>Streptomyces</taxon>
    </lineage>
</organism>
<dbReference type="RefSeq" id="WP_151468075.1">
    <property type="nucleotide sequence ID" value="NZ_WBKG01000003.1"/>
</dbReference>
<protein>
    <submittedName>
        <fullName evidence="2">Uncharacterized protein</fullName>
    </submittedName>
</protein>
<dbReference type="Proteomes" id="UP000442990">
    <property type="component" value="Unassembled WGS sequence"/>
</dbReference>
<evidence type="ECO:0000313" key="2">
    <source>
        <dbReference type="EMBL" id="KAB1989773.1"/>
    </source>
</evidence>
<keyword evidence="3" id="KW-1185">Reference proteome</keyword>
<keyword evidence="1" id="KW-0472">Membrane</keyword>
<evidence type="ECO:0000313" key="3">
    <source>
        <dbReference type="Proteomes" id="UP000442990"/>
    </source>
</evidence>
<accession>A0A7J5DM18</accession>
<dbReference type="AlphaFoldDB" id="A0A7J5DM18"/>
<sequence length="74" mass="8277">MFSPTEVAIIASIIFLIAIPAAAWWIKKLGQFGIKVSTLYRKVRQNLRTRIQRAVFNLLTHDSADHPGSNAPSE</sequence>
<feature type="transmembrane region" description="Helical" evidence="1">
    <location>
        <begin position="6"/>
        <end position="26"/>
    </location>
</feature>
<reference evidence="2 3" key="1">
    <citation type="submission" date="2019-09" db="EMBL/GenBank/DDBJ databases">
        <title>Isolation and identification of active actinomycetes.</title>
        <authorList>
            <person name="Yu Z."/>
            <person name="Han C."/>
            <person name="Yu B."/>
        </authorList>
    </citation>
    <scope>NUCLEOTIDE SEQUENCE [LARGE SCALE GENOMIC DNA]</scope>
    <source>
        <strain evidence="2 3">NEAU-H2</strain>
    </source>
</reference>
<proteinExistence type="predicted"/>
<comment type="caution">
    <text evidence="2">The sequence shown here is derived from an EMBL/GenBank/DDBJ whole genome shotgun (WGS) entry which is preliminary data.</text>
</comment>
<name>A0A7J5DM18_9ACTN</name>
<gene>
    <name evidence="2" type="ORF">F8144_05330</name>
</gene>
<dbReference type="EMBL" id="WBKG01000003">
    <property type="protein sequence ID" value="KAB1989773.1"/>
    <property type="molecule type" value="Genomic_DNA"/>
</dbReference>
<keyword evidence="1" id="KW-0812">Transmembrane</keyword>